<dbReference type="EC" id="5.6.2.3" evidence="6"/>
<dbReference type="InterPro" id="IPR045028">
    <property type="entry name" value="DinG/Rad3-like"/>
</dbReference>
<feature type="compositionally biased region" description="Polar residues" evidence="8">
    <location>
        <begin position="434"/>
        <end position="453"/>
    </location>
</feature>
<dbReference type="Pfam" id="PF13307">
    <property type="entry name" value="Helicase_C_2"/>
    <property type="match status" value="1"/>
</dbReference>
<dbReference type="SUPFAM" id="SSF52540">
    <property type="entry name" value="P-loop containing nucleoside triphosphate hydrolases"/>
    <property type="match status" value="2"/>
</dbReference>
<sequence>MSSQSAANNLITRTQAVFDEGGLLSRFIRGYRRREVQQQMAEEVASCLSYTHKLVLEAGTGVGKTFAYLVPALLSGKQVIVSTGSKNLQEQLFYKDLPALLEMLKLKVPVSLLKGRSNYLCQRLMAAQMDAAFSHDEKLLDDLLKLNQFAQATEDGDLGNLTGVAEDARAISLVASAQDSCTGQRCAFYDECFTRKARARAMNARLIVVNHHLFFADRVLKDTGFAELLPDVDAVIFDEAHLLPDIAIQYFGSQLSTGSLRRLLDGIERLTEGELGDTQGLKLLPQRARVKLDAWQNCLLDAGSSDFRQLLKDKTAALAAAELIGELSALEALRLANLGRSEPLDDFAVKLPELKQKLERFIACDDPGSAYGIDIGERHLMLRISPIDIAKACRELFSEDTAWVFTSATLQVERSLQFFTRELGLTSPVPASAKRSQSSRTQSSIAQSTRTQSSTAGAKAAMCKEVLLDSPFDYPRQSLLCVPRRLGSVANQDAMVRQLTEVCLKLIKAAKGRTFILFTSHRMMEAVARSLVGRCHYPLLVQGQGSKQQLLSKFRQLGEAVLLGTGSFWEGVDVRGKLLSCVIIDKLPFASPDDSLYKARASRVEARGGDPFLEISLPQAVIALKQGAGRLIRDETDRGVLVICDNRLVNRPYGQAFLQSLPPMARTRDLNAACAFLEAID</sequence>
<comment type="cofactor">
    <cofactor evidence="1">
        <name>[4Fe-4S] cluster</name>
        <dbReference type="ChEBI" id="CHEBI:49883"/>
    </cofactor>
</comment>
<dbReference type="Pfam" id="PF00270">
    <property type="entry name" value="DEAD"/>
    <property type="match status" value="1"/>
</dbReference>
<dbReference type="GO" id="GO:0005524">
    <property type="term" value="F:ATP binding"/>
    <property type="evidence" value="ECO:0007669"/>
    <property type="project" value="UniProtKB-KW"/>
</dbReference>
<accession>A0AAJ1BGG2</accession>
<dbReference type="GO" id="GO:0043139">
    <property type="term" value="F:5'-3' DNA helicase activity"/>
    <property type="evidence" value="ECO:0007669"/>
    <property type="project" value="UniProtKB-EC"/>
</dbReference>
<evidence type="ECO:0000313" key="11">
    <source>
        <dbReference type="Proteomes" id="UP001297581"/>
    </source>
</evidence>
<evidence type="ECO:0000256" key="6">
    <source>
        <dbReference type="ARBA" id="ARBA00044969"/>
    </source>
</evidence>
<dbReference type="SMART" id="SM00487">
    <property type="entry name" value="DEXDc"/>
    <property type="match status" value="1"/>
</dbReference>
<dbReference type="PROSITE" id="PS51193">
    <property type="entry name" value="HELICASE_ATP_BIND_2"/>
    <property type="match status" value="1"/>
</dbReference>
<feature type="domain" description="Helicase ATP-binding" evidence="9">
    <location>
        <begin position="23"/>
        <end position="285"/>
    </location>
</feature>
<dbReference type="InterPro" id="IPR006555">
    <property type="entry name" value="ATP-dep_Helicase_C"/>
</dbReference>
<keyword evidence="11" id="KW-1185">Reference proteome</keyword>
<dbReference type="GO" id="GO:0006281">
    <property type="term" value="P:DNA repair"/>
    <property type="evidence" value="ECO:0007669"/>
    <property type="project" value="TreeGrafter"/>
</dbReference>
<dbReference type="GO" id="GO:0003676">
    <property type="term" value="F:nucleic acid binding"/>
    <property type="evidence" value="ECO:0007669"/>
    <property type="project" value="InterPro"/>
</dbReference>
<evidence type="ECO:0000256" key="4">
    <source>
        <dbReference type="ARBA" id="ARBA00022840"/>
    </source>
</evidence>
<comment type="catalytic activity">
    <reaction evidence="7">
        <text>ATP + H2O = ADP + phosphate + H(+)</text>
        <dbReference type="Rhea" id="RHEA:13065"/>
        <dbReference type="ChEBI" id="CHEBI:15377"/>
        <dbReference type="ChEBI" id="CHEBI:15378"/>
        <dbReference type="ChEBI" id="CHEBI:30616"/>
        <dbReference type="ChEBI" id="CHEBI:43474"/>
        <dbReference type="ChEBI" id="CHEBI:456216"/>
        <dbReference type="EC" id="5.6.2.3"/>
    </reaction>
</comment>
<comment type="caution">
    <text evidence="10">The sequence shown here is derived from an EMBL/GenBank/DDBJ whole genome shotgun (WGS) entry which is preliminary data.</text>
</comment>
<protein>
    <recommendedName>
        <fullName evidence="6">DNA 5'-3' helicase</fullName>
        <ecNumber evidence="6">5.6.2.3</ecNumber>
    </recommendedName>
</protein>
<dbReference type="InterPro" id="IPR027417">
    <property type="entry name" value="P-loop_NTPase"/>
</dbReference>
<gene>
    <name evidence="10" type="ORF">MJ923_08105</name>
</gene>
<dbReference type="RefSeq" id="WP_240590652.1">
    <property type="nucleotide sequence ID" value="NZ_JAKUDL010000002.1"/>
</dbReference>
<evidence type="ECO:0000256" key="3">
    <source>
        <dbReference type="ARBA" id="ARBA00022801"/>
    </source>
</evidence>
<keyword evidence="2" id="KW-0547">Nucleotide-binding</keyword>
<dbReference type="GO" id="GO:0016818">
    <property type="term" value="F:hydrolase activity, acting on acid anhydrides, in phosphorus-containing anhydrides"/>
    <property type="evidence" value="ECO:0007669"/>
    <property type="project" value="InterPro"/>
</dbReference>
<dbReference type="FunFam" id="3.40.50.300:FF:000466">
    <property type="entry name" value="ATP-dependent DNA helicase"/>
    <property type="match status" value="1"/>
</dbReference>
<dbReference type="Proteomes" id="UP001297581">
    <property type="component" value="Unassembled WGS sequence"/>
</dbReference>
<dbReference type="InterPro" id="IPR014013">
    <property type="entry name" value="Helic_SF1/SF2_ATP-bd_DinG/Rad3"/>
</dbReference>
<dbReference type="InterPro" id="IPR014001">
    <property type="entry name" value="Helicase_ATP-bd"/>
</dbReference>
<feature type="region of interest" description="Disordered" evidence="8">
    <location>
        <begin position="429"/>
        <end position="453"/>
    </location>
</feature>
<proteinExistence type="inferred from homology"/>
<evidence type="ECO:0000256" key="5">
    <source>
        <dbReference type="ARBA" id="ARBA00038058"/>
    </source>
</evidence>
<dbReference type="AlphaFoldDB" id="A0AAJ1BGG2"/>
<dbReference type="PANTHER" id="PTHR11472">
    <property type="entry name" value="DNA REPAIR DEAD HELICASE RAD3/XP-D SUBFAMILY MEMBER"/>
    <property type="match status" value="1"/>
</dbReference>
<organism evidence="10 11">
    <name type="scientific">Shewanella zhuhaiensis</name>
    <dbReference type="NCBI Taxonomy" id="2919576"/>
    <lineage>
        <taxon>Bacteria</taxon>
        <taxon>Pseudomonadati</taxon>
        <taxon>Pseudomonadota</taxon>
        <taxon>Gammaproteobacteria</taxon>
        <taxon>Alteromonadales</taxon>
        <taxon>Shewanellaceae</taxon>
        <taxon>Shewanella</taxon>
    </lineage>
</organism>
<reference evidence="10 11" key="1">
    <citation type="submission" date="2022-02" db="EMBL/GenBank/DDBJ databases">
        <title>The genome sequence of Shewanella sp. 3B26.</title>
        <authorList>
            <person name="Du J."/>
        </authorList>
    </citation>
    <scope>NUCLEOTIDE SEQUENCE [LARGE SCALE GENOMIC DNA]</scope>
    <source>
        <strain evidence="10 11">3B26</strain>
    </source>
</reference>
<dbReference type="SMART" id="SM00491">
    <property type="entry name" value="HELICc2"/>
    <property type="match status" value="1"/>
</dbReference>
<evidence type="ECO:0000256" key="2">
    <source>
        <dbReference type="ARBA" id="ARBA00022741"/>
    </source>
</evidence>
<name>A0AAJ1BGG2_9GAMM</name>
<keyword evidence="10" id="KW-0347">Helicase</keyword>
<dbReference type="InterPro" id="IPR011545">
    <property type="entry name" value="DEAD/DEAH_box_helicase_dom"/>
</dbReference>
<evidence type="ECO:0000256" key="7">
    <source>
        <dbReference type="ARBA" id="ARBA00048954"/>
    </source>
</evidence>
<evidence type="ECO:0000259" key="9">
    <source>
        <dbReference type="PROSITE" id="PS51193"/>
    </source>
</evidence>
<dbReference type="EMBL" id="JAKUDL010000002">
    <property type="protein sequence ID" value="MCH4294268.1"/>
    <property type="molecule type" value="Genomic_DNA"/>
</dbReference>
<evidence type="ECO:0000313" key="10">
    <source>
        <dbReference type="EMBL" id="MCH4294268.1"/>
    </source>
</evidence>
<comment type="similarity">
    <text evidence="5">Belongs to the helicase family. DinG subfamily.</text>
</comment>
<keyword evidence="4" id="KW-0067">ATP-binding</keyword>
<dbReference type="Gene3D" id="3.40.50.300">
    <property type="entry name" value="P-loop containing nucleotide triphosphate hydrolases"/>
    <property type="match status" value="2"/>
</dbReference>
<keyword evidence="3" id="KW-0378">Hydrolase</keyword>
<evidence type="ECO:0000256" key="1">
    <source>
        <dbReference type="ARBA" id="ARBA00001966"/>
    </source>
</evidence>
<dbReference type="PANTHER" id="PTHR11472:SF34">
    <property type="entry name" value="REGULATOR OF TELOMERE ELONGATION HELICASE 1"/>
    <property type="match status" value="1"/>
</dbReference>
<evidence type="ECO:0000256" key="8">
    <source>
        <dbReference type="SAM" id="MobiDB-lite"/>
    </source>
</evidence>